<dbReference type="InterPro" id="IPR052155">
    <property type="entry name" value="Biofilm_reg_signaling"/>
</dbReference>
<comment type="caution">
    <text evidence="4">The sequence shown here is derived from an EMBL/GenBank/DDBJ whole genome shotgun (WGS) entry which is preliminary data.</text>
</comment>
<dbReference type="RefSeq" id="WP_179587461.1">
    <property type="nucleotide sequence ID" value="NZ_JACBYR010000001.1"/>
</dbReference>
<dbReference type="SUPFAM" id="SSF55785">
    <property type="entry name" value="PYP-like sensor domain (PAS domain)"/>
    <property type="match status" value="2"/>
</dbReference>
<accession>A0A7Y9IVF3</accession>
<feature type="domain" description="PAS" evidence="1">
    <location>
        <begin position="180"/>
        <end position="250"/>
    </location>
</feature>
<dbReference type="Pfam" id="PF00990">
    <property type="entry name" value="GGDEF"/>
    <property type="match status" value="1"/>
</dbReference>
<evidence type="ECO:0000259" key="3">
    <source>
        <dbReference type="PROSITE" id="PS50887"/>
    </source>
</evidence>
<organism evidence="4 5">
    <name type="scientific">Pigmentiphaga litoralis</name>
    <dbReference type="NCBI Taxonomy" id="516702"/>
    <lineage>
        <taxon>Bacteria</taxon>
        <taxon>Pseudomonadati</taxon>
        <taxon>Pseudomonadota</taxon>
        <taxon>Betaproteobacteria</taxon>
        <taxon>Burkholderiales</taxon>
        <taxon>Alcaligenaceae</taxon>
        <taxon>Pigmentiphaga</taxon>
    </lineage>
</organism>
<proteinExistence type="predicted"/>
<dbReference type="SMART" id="SM00086">
    <property type="entry name" value="PAC"/>
    <property type="match status" value="3"/>
</dbReference>
<reference evidence="4 5" key="1">
    <citation type="submission" date="2020-07" db="EMBL/GenBank/DDBJ databases">
        <title>Genomic Encyclopedia of Type Strains, Phase IV (KMG-V): Genome sequencing to study the core and pangenomes of soil and plant-associated prokaryotes.</title>
        <authorList>
            <person name="Whitman W."/>
        </authorList>
    </citation>
    <scope>NUCLEOTIDE SEQUENCE [LARGE SCALE GENOMIC DNA]</scope>
    <source>
        <strain evidence="4 5">SAS40</strain>
    </source>
</reference>
<dbReference type="SMART" id="SM00091">
    <property type="entry name" value="PAS"/>
    <property type="match status" value="2"/>
</dbReference>
<dbReference type="InterPro" id="IPR035965">
    <property type="entry name" value="PAS-like_dom_sf"/>
</dbReference>
<dbReference type="EMBL" id="JACBYR010000001">
    <property type="protein sequence ID" value="NYE83679.1"/>
    <property type="molecule type" value="Genomic_DNA"/>
</dbReference>
<dbReference type="Gene3D" id="3.30.450.40">
    <property type="match status" value="1"/>
</dbReference>
<dbReference type="SMART" id="SM00267">
    <property type="entry name" value="GGDEF"/>
    <property type="match status" value="1"/>
</dbReference>
<dbReference type="InterPro" id="IPR000700">
    <property type="entry name" value="PAS-assoc_C"/>
</dbReference>
<dbReference type="Pfam" id="PF08448">
    <property type="entry name" value="PAS_4"/>
    <property type="match status" value="1"/>
</dbReference>
<keyword evidence="5" id="KW-1185">Reference proteome</keyword>
<dbReference type="NCBIfam" id="TIGR00254">
    <property type="entry name" value="GGDEF"/>
    <property type="match status" value="1"/>
</dbReference>
<dbReference type="SUPFAM" id="SSF55781">
    <property type="entry name" value="GAF domain-like"/>
    <property type="match status" value="1"/>
</dbReference>
<dbReference type="PROSITE" id="PS50113">
    <property type="entry name" value="PAC"/>
    <property type="match status" value="1"/>
</dbReference>
<dbReference type="SUPFAM" id="SSF55073">
    <property type="entry name" value="Nucleotide cyclase"/>
    <property type="match status" value="1"/>
</dbReference>
<dbReference type="InterPro" id="IPR029787">
    <property type="entry name" value="Nucleotide_cyclase"/>
</dbReference>
<dbReference type="Pfam" id="PF08447">
    <property type="entry name" value="PAS_3"/>
    <property type="match status" value="1"/>
</dbReference>
<dbReference type="CDD" id="cd00130">
    <property type="entry name" value="PAS"/>
    <property type="match status" value="2"/>
</dbReference>
<name>A0A7Y9IVF3_9BURK</name>
<dbReference type="InterPro" id="IPR000160">
    <property type="entry name" value="GGDEF_dom"/>
</dbReference>
<gene>
    <name evidence="4" type="ORF">FHW18_002950</name>
</gene>
<evidence type="ECO:0000259" key="1">
    <source>
        <dbReference type="PROSITE" id="PS50112"/>
    </source>
</evidence>
<dbReference type="PROSITE" id="PS50112">
    <property type="entry name" value="PAS"/>
    <property type="match status" value="2"/>
</dbReference>
<dbReference type="PANTHER" id="PTHR44757:SF2">
    <property type="entry name" value="BIOFILM ARCHITECTURE MAINTENANCE PROTEIN MBAA"/>
    <property type="match status" value="1"/>
</dbReference>
<dbReference type="AlphaFoldDB" id="A0A7Y9IVF3"/>
<dbReference type="Gene3D" id="3.30.70.270">
    <property type="match status" value="1"/>
</dbReference>
<dbReference type="InterPro" id="IPR043128">
    <property type="entry name" value="Rev_trsase/Diguanyl_cyclase"/>
</dbReference>
<dbReference type="PROSITE" id="PS50887">
    <property type="entry name" value="GGDEF"/>
    <property type="match status" value="1"/>
</dbReference>
<dbReference type="Proteomes" id="UP000542125">
    <property type="component" value="Unassembled WGS sequence"/>
</dbReference>
<dbReference type="PANTHER" id="PTHR44757">
    <property type="entry name" value="DIGUANYLATE CYCLASE DGCP"/>
    <property type="match status" value="1"/>
</dbReference>
<dbReference type="SMART" id="SM00065">
    <property type="entry name" value="GAF"/>
    <property type="match status" value="1"/>
</dbReference>
<dbReference type="NCBIfam" id="TIGR00229">
    <property type="entry name" value="sensory_box"/>
    <property type="match status" value="2"/>
</dbReference>
<evidence type="ECO:0000259" key="2">
    <source>
        <dbReference type="PROSITE" id="PS50113"/>
    </source>
</evidence>
<dbReference type="InterPro" id="IPR029016">
    <property type="entry name" value="GAF-like_dom_sf"/>
</dbReference>
<evidence type="ECO:0000313" key="4">
    <source>
        <dbReference type="EMBL" id="NYE83679.1"/>
    </source>
</evidence>
<dbReference type="InterPro" id="IPR001610">
    <property type="entry name" value="PAC"/>
</dbReference>
<dbReference type="Pfam" id="PF01590">
    <property type="entry name" value="GAF"/>
    <property type="match status" value="1"/>
</dbReference>
<dbReference type="InterPro" id="IPR013656">
    <property type="entry name" value="PAS_4"/>
</dbReference>
<evidence type="ECO:0000313" key="5">
    <source>
        <dbReference type="Proteomes" id="UP000542125"/>
    </source>
</evidence>
<sequence>MLIAPLAPNEEDRLALLHALDILDTPREPVFDLITSLAAQALRVPVVLVSLVDRDRQWFKSSYGFDIRQFDRQSAFCAHCIVQDPPLVVPDTLIDDRFFDNPLVTGTPGIRSYAGVAIRSLKGLALGTVCAVGWEPREFDEADIGCLSQAALLVSHELHQREALIDSRRGDISALRDLDGEARFRSVFEGAAVGIALIGLDGRWIEVNDSLCRIVGYGHEELAHLTFQDITHPGDLDIDLDRLQELVRGDVDRYTIDKRYIRKTGEVIWVNLTVAARRSVDGTALYFISIVDDIQQRVEAQAALLALQQSLESRIEARTRELQHANDQLRMVSDNVPALVAYFDADLRYQYANEKHRSMLGKDPQRLIGHPIEDVMDPAATQQIRQALAAVGDDDRVSLEIAQPMADGSTSYTAVTLIPNAVDNRLAGYYCMAHDVTERHVRELAREVEAREDVLTGVPNRRAFQEHLPQALSRADATGGSVAVVFLDLDGFKAVNDTLGHEQGDMVLKEVARRLRDRAGEGSQVFRLAGDEFVLVAEGLVDKENLSALAGTLLSALGVPIVLGAHQINMSASAGIAIYEAGSDASPSSLLRTADIAMYEAKRSGTSQYRFGPAYGALRA</sequence>
<dbReference type="InterPro" id="IPR003018">
    <property type="entry name" value="GAF"/>
</dbReference>
<dbReference type="InterPro" id="IPR013655">
    <property type="entry name" value="PAS_fold_3"/>
</dbReference>
<dbReference type="Gene3D" id="3.30.450.20">
    <property type="entry name" value="PAS domain"/>
    <property type="match status" value="2"/>
</dbReference>
<feature type="domain" description="PAC" evidence="2">
    <location>
        <begin position="254"/>
        <end position="306"/>
    </location>
</feature>
<feature type="domain" description="GGDEF" evidence="3">
    <location>
        <begin position="480"/>
        <end position="614"/>
    </location>
</feature>
<feature type="domain" description="PAS" evidence="1">
    <location>
        <begin position="325"/>
        <end position="395"/>
    </location>
</feature>
<protein>
    <submittedName>
        <fullName evidence="4">Diguanylate cyclase (GGDEF)-like protein/PAS domain S-box-containing protein</fullName>
    </submittedName>
</protein>
<dbReference type="InterPro" id="IPR000014">
    <property type="entry name" value="PAS"/>
</dbReference>
<dbReference type="CDD" id="cd01949">
    <property type="entry name" value="GGDEF"/>
    <property type="match status" value="1"/>
</dbReference>